<dbReference type="GO" id="GO:0006310">
    <property type="term" value="P:DNA recombination"/>
    <property type="evidence" value="ECO:0007669"/>
    <property type="project" value="UniProtKB-KW"/>
</dbReference>
<keyword evidence="3" id="KW-0238">DNA-binding</keyword>
<dbReference type="PROSITE" id="PS51898">
    <property type="entry name" value="TYR_RECOMBINASE"/>
    <property type="match status" value="1"/>
</dbReference>
<dbReference type="InterPro" id="IPR002104">
    <property type="entry name" value="Integrase_catalytic"/>
</dbReference>
<protein>
    <submittedName>
        <fullName evidence="7">Site-specific recombinase XerC</fullName>
    </submittedName>
</protein>
<keyword evidence="4" id="KW-0233">DNA recombination</keyword>
<name>A0A146GF21_TERSA</name>
<gene>
    <name evidence="7" type="ORF">TSACC_3328</name>
</gene>
<dbReference type="FunCoup" id="A0A146GF21">
    <property type="interactions" value="45"/>
</dbReference>
<sequence length="420" mass="47879">MSCHLIKRSHSRVYHGWFRLPTWTKAREESLRCTNKQVAQKRLIERYEELQLEAAGIMPPKALRKTEQKELSFYLDEMVLAKASNRDDRYLAELKARVVRLCRECRWSNVASVTPDSFQLWRVARMNEGTSAKTLNEYLISIRSLLNWLISRGRLIQNPMATVELLPVHGMVRPRRALTDAEFQRLVAVSGERGLLYTFAAYTGLRYAEIEALEVRDLRLEERLVVVRSETTKNGRVAHQPLHDSLVAQVRHHVSAKGLLPQDRLFGSMSRKHFPKDAAKAGIALVGQDGRHVGFHSLRHTFCSWLQRAGSSQRVLMELMRHSDRRLSDHLYTDAALLPVRESISALPAVPQLPHILPHEIVPSSPVESQGVQEAISENEPERLINRGSSPKESFGVPTSPEWEMVRDTGFEPVTPTVSR</sequence>
<evidence type="ECO:0000256" key="1">
    <source>
        <dbReference type="ARBA" id="ARBA00008857"/>
    </source>
</evidence>
<dbReference type="AlphaFoldDB" id="A0A146GF21"/>
<dbReference type="InterPro" id="IPR013762">
    <property type="entry name" value="Integrase-like_cat_sf"/>
</dbReference>
<dbReference type="SUPFAM" id="SSF56349">
    <property type="entry name" value="DNA breaking-rejoining enzymes"/>
    <property type="match status" value="1"/>
</dbReference>
<comment type="similarity">
    <text evidence="1">Belongs to the 'phage' integrase family.</text>
</comment>
<accession>A0A146GF21</accession>
<proteinExistence type="inferred from homology"/>
<keyword evidence="8" id="KW-1185">Reference proteome</keyword>
<dbReference type="InterPro" id="IPR011010">
    <property type="entry name" value="DNA_brk_join_enz"/>
</dbReference>
<dbReference type="STRING" id="690879.TSACC_3328"/>
<keyword evidence="2" id="KW-0229">DNA integration</keyword>
<dbReference type="GO" id="GO:0003677">
    <property type="term" value="F:DNA binding"/>
    <property type="evidence" value="ECO:0007669"/>
    <property type="project" value="UniProtKB-KW"/>
</dbReference>
<evidence type="ECO:0000256" key="2">
    <source>
        <dbReference type="ARBA" id="ARBA00022908"/>
    </source>
</evidence>
<evidence type="ECO:0000259" key="6">
    <source>
        <dbReference type="PROSITE" id="PS51898"/>
    </source>
</evidence>
<organism evidence="7 8">
    <name type="scientific">Terrimicrobium sacchariphilum</name>
    <dbReference type="NCBI Taxonomy" id="690879"/>
    <lineage>
        <taxon>Bacteria</taxon>
        <taxon>Pseudomonadati</taxon>
        <taxon>Verrucomicrobiota</taxon>
        <taxon>Terrimicrobiia</taxon>
        <taxon>Terrimicrobiales</taxon>
        <taxon>Terrimicrobiaceae</taxon>
        <taxon>Terrimicrobium</taxon>
    </lineage>
</organism>
<dbReference type="InterPro" id="IPR010998">
    <property type="entry name" value="Integrase_recombinase_N"/>
</dbReference>
<comment type="caution">
    <text evidence="7">The sequence shown here is derived from an EMBL/GenBank/DDBJ whole genome shotgun (WGS) entry which is preliminary data.</text>
</comment>
<evidence type="ECO:0000256" key="4">
    <source>
        <dbReference type="ARBA" id="ARBA00023172"/>
    </source>
</evidence>
<dbReference type="EMBL" id="BDCO01000003">
    <property type="protein sequence ID" value="GAT35264.1"/>
    <property type="molecule type" value="Genomic_DNA"/>
</dbReference>
<dbReference type="InParanoid" id="A0A146GF21"/>
<feature type="region of interest" description="Disordered" evidence="5">
    <location>
        <begin position="377"/>
        <end position="420"/>
    </location>
</feature>
<dbReference type="Gene3D" id="1.10.443.10">
    <property type="entry name" value="Intergrase catalytic core"/>
    <property type="match status" value="1"/>
</dbReference>
<dbReference type="Gene3D" id="1.10.150.130">
    <property type="match status" value="1"/>
</dbReference>
<dbReference type="InterPro" id="IPR050090">
    <property type="entry name" value="Tyrosine_recombinase_XerCD"/>
</dbReference>
<dbReference type="Pfam" id="PF02899">
    <property type="entry name" value="Phage_int_SAM_1"/>
    <property type="match status" value="1"/>
</dbReference>
<evidence type="ECO:0000313" key="8">
    <source>
        <dbReference type="Proteomes" id="UP000076023"/>
    </source>
</evidence>
<evidence type="ECO:0000256" key="5">
    <source>
        <dbReference type="SAM" id="MobiDB-lite"/>
    </source>
</evidence>
<dbReference type="GO" id="GO:0015074">
    <property type="term" value="P:DNA integration"/>
    <property type="evidence" value="ECO:0007669"/>
    <property type="project" value="UniProtKB-KW"/>
</dbReference>
<reference evidence="8" key="1">
    <citation type="journal article" date="2017" name="Genome Announc.">
        <title>Draft Genome Sequence of Terrimicrobium sacchariphilum NM-5T, a Facultative Anaerobic Soil Bacterium of the Class Spartobacteria.</title>
        <authorList>
            <person name="Qiu Y.L."/>
            <person name="Tourlousse D.M."/>
            <person name="Matsuura N."/>
            <person name="Ohashi A."/>
            <person name="Sekiguchi Y."/>
        </authorList>
    </citation>
    <scope>NUCLEOTIDE SEQUENCE [LARGE SCALE GENOMIC DNA]</scope>
    <source>
        <strain evidence="8">NM-5</strain>
    </source>
</reference>
<dbReference type="PANTHER" id="PTHR30349:SF41">
    <property type="entry name" value="INTEGRASE_RECOMBINASE PROTEIN MJ0367-RELATED"/>
    <property type="match status" value="1"/>
</dbReference>
<evidence type="ECO:0000313" key="7">
    <source>
        <dbReference type="EMBL" id="GAT35264.1"/>
    </source>
</evidence>
<feature type="domain" description="Tyr recombinase" evidence="6">
    <location>
        <begin position="173"/>
        <end position="345"/>
    </location>
</feature>
<dbReference type="OrthoDB" id="193818at2"/>
<dbReference type="Proteomes" id="UP000076023">
    <property type="component" value="Unassembled WGS sequence"/>
</dbReference>
<dbReference type="PANTHER" id="PTHR30349">
    <property type="entry name" value="PHAGE INTEGRASE-RELATED"/>
    <property type="match status" value="1"/>
</dbReference>
<dbReference type="InterPro" id="IPR004107">
    <property type="entry name" value="Integrase_SAM-like_N"/>
</dbReference>
<dbReference type="Pfam" id="PF00589">
    <property type="entry name" value="Phage_integrase"/>
    <property type="match status" value="1"/>
</dbReference>
<evidence type="ECO:0000256" key="3">
    <source>
        <dbReference type="ARBA" id="ARBA00023125"/>
    </source>
</evidence>